<evidence type="ECO:0000259" key="8">
    <source>
        <dbReference type="Pfam" id="PF02687"/>
    </source>
</evidence>
<keyword evidence="4 7" id="KW-1133">Transmembrane helix</keyword>
<evidence type="ECO:0000313" key="9">
    <source>
        <dbReference type="EMBL" id="VYS92616.1"/>
    </source>
</evidence>
<feature type="transmembrane region" description="Helical" evidence="7">
    <location>
        <begin position="184"/>
        <end position="203"/>
    </location>
</feature>
<comment type="subcellular location">
    <subcellularLocation>
        <location evidence="1">Cell membrane</location>
        <topology evidence="1">Multi-pass membrane protein</topology>
    </subcellularLocation>
</comment>
<evidence type="ECO:0000256" key="7">
    <source>
        <dbReference type="SAM" id="Phobius"/>
    </source>
</evidence>
<organism evidence="9">
    <name type="scientific">Bifidobacterium longum</name>
    <dbReference type="NCBI Taxonomy" id="216816"/>
    <lineage>
        <taxon>Bacteria</taxon>
        <taxon>Bacillati</taxon>
        <taxon>Actinomycetota</taxon>
        <taxon>Actinomycetes</taxon>
        <taxon>Bifidobacteriales</taxon>
        <taxon>Bifidobacteriaceae</taxon>
        <taxon>Bifidobacterium</taxon>
    </lineage>
</organism>
<reference evidence="9" key="1">
    <citation type="submission" date="2019-11" db="EMBL/GenBank/DDBJ databases">
        <authorList>
            <person name="Feng L."/>
        </authorList>
    </citation>
    <scope>NUCLEOTIDE SEQUENCE</scope>
    <source>
        <strain evidence="9">BlongumLFYP82</strain>
    </source>
</reference>
<name>A0A6N2SHL4_BIFLN</name>
<evidence type="ECO:0000256" key="3">
    <source>
        <dbReference type="ARBA" id="ARBA00022692"/>
    </source>
</evidence>
<sequence length="307" mass="31596">MTFSPSDDATKAADARTYVASLGVTQKANMAMSMMSAGQQSGTGASDAAGAGAAGAAGAAGTGDQAAAMAAMSEQQLADSFDSYIATASNDVLVAIYDQYVSTGTFDDNLAAFGVVSRDAPSSINVYADSFEDKDHIADAITDYNNTVSKKDKITYTDYVGLMMSSVTTIVNVISYVLFAFVSVSLIVSSIMIGIITYISVLERTKGIGILRAMGASKHNVSQVFNAETGIIGLCSGLLGVGLTVLLDIPINVVLHHFIGNADVNAALPVTGGVVLVILSVVLTLIGGLIPSRKVAKQDPATALRTE</sequence>
<dbReference type="Pfam" id="PF02687">
    <property type="entry name" value="FtsX"/>
    <property type="match status" value="1"/>
</dbReference>
<keyword evidence="5 7" id="KW-0472">Membrane</keyword>
<dbReference type="InterPro" id="IPR050250">
    <property type="entry name" value="Macrolide_Exporter_MacB"/>
</dbReference>
<comment type="similarity">
    <text evidence="6">Belongs to the ABC-4 integral membrane protein family.</text>
</comment>
<dbReference type="PANTHER" id="PTHR30572:SF4">
    <property type="entry name" value="ABC TRANSPORTER PERMEASE YTRF"/>
    <property type="match status" value="1"/>
</dbReference>
<evidence type="ECO:0000256" key="5">
    <source>
        <dbReference type="ARBA" id="ARBA00023136"/>
    </source>
</evidence>
<feature type="domain" description="ABC3 transporter permease C-terminal" evidence="8">
    <location>
        <begin position="180"/>
        <end position="300"/>
    </location>
</feature>
<dbReference type="PANTHER" id="PTHR30572">
    <property type="entry name" value="MEMBRANE COMPONENT OF TRANSPORTER-RELATED"/>
    <property type="match status" value="1"/>
</dbReference>
<accession>A0A6N2SHL4</accession>
<dbReference type="AlphaFoldDB" id="A0A6N2SHL4"/>
<evidence type="ECO:0000256" key="4">
    <source>
        <dbReference type="ARBA" id="ARBA00022989"/>
    </source>
</evidence>
<feature type="transmembrane region" description="Helical" evidence="7">
    <location>
        <begin position="224"/>
        <end position="247"/>
    </location>
</feature>
<dbReference type="InterPro" id="IPR003838">
    <property type="entry name" value="ABC3_permease_C"/>
</dbReference>
<keyword evidence="3 7" id="KW-0812">Transmembrane</keyword>
<proteinExistence type="inferred from homology"/>
<protein>
    <submittedName>
        <fullName evidence="9">ABC transporter permease YtrF</fullName>
    </submittedName>
</protein>
<dbReference type="GO" id="GO:0022857">
    <property type="term" value="F:transmembrane transporter activity"/>
    <property type="evidence" value="ECO:0007669"/>
    <property type="project" value="TreeGrafter"/>
</dbReference>
<feature type="transmembrane region" description="Helical" evidence="7">
    <location>
        <begin position="159"/>
        <end position="178"/>
    </location>
</feature>
<dbReference type="GO" id="GO:0005886">
    <property type="term" value="C:plasma membrane"/>
    <property type="evidence" value="ECO:0007669"/>
    <property type="project" value="UniProtKB-SubCell"/>
</dbReference>
<dbReference type="EMBL" id="CACRSV010000017">
    <property type="protein sequence ID" value="VYS92616.1"/>
    <property type="molecule type" value="Genomic_DNA"/>
</dbReference>
<feature type="transmembrane region" description="Helical" evidence="7">
    <location>
        <begin position="267"/>
        <end position="290"/>
    </location>
</feature>
<keyword evidence="2" id="KW-1003">Cell membrane</keyword>
<evidence type="ECO:0000256" key="2">
    <source>
        <dbReference type="ARBA" id="ARBA00022475"/>
    </source>
</evidence>
<evidence type="ECO:0000256" key="1">
    <source>
        <dbReference type="ARBA" id="ARBA00004651"/>
    </source>
</evidence>
<evidence type="ECO:0000256" key="6">
    <source>
        <dbReference type="ARBA" id="ARBA00038076"/>
    </source>
</evidence>
<gene>
    <name evidence="9" type="primary">ytrF_1</name>
    <name evidence="9" type="ORF">BLLFYP82_00993</name>
</gene>